<keyword evidence="2" id="KW-0614">Plasmid</keyword>
<evidence type="ECO:0000313" key="3">
    <source>
        <dbReference type="Proteomes" id="UP000591803"/>
    </source>
</evidence>
<feature type="region of interest" description="Disordered" evidence="1">
    <location>
        <begin position="64"/>
        <end position="90"/>
    </location>
</feature>
<accession>A0A7W3HBF2</accession>
<dbReference type="AlphaFoldDB" id="A0A7W3HBF2"/>
<feature type="compositionally biased region" description="Basic and acidic residues" evidence="1">
    <location>
        <begin position="66"/>
        <end position="88"/>
    </location>
</feature>
<gene>
    <name evidence="2" type="ORF">HV077_25310</name>
</gene>
<protein>
    <submittedName>
        <fullName evidence="2">Uncharacterized protein</fullName>
    </submittedName>
</protein>
<name>A0A7W3HBF2_CITFR</name>
<organism evidence="2 3">
    <name type="scientific">Citrobacter freundii</name>
    <dbReference type="NCBI Taxonomy" id="546"/>
    <lineage>
        <taxon>Bacteria</taxon>
        <taxon>Pseudomonadati</taxon>
        <taxon>Pseudomonadota</taxon>
        <taxon>Gammaproteobacteria</taxon>
        <taxon>Enterobacterales</taxon>
        <taxon>Enterobacteriaceae</taxon>
        <taxon>Citrobacter</taxon>
        <taxon>Citrobacter freundii complex</taxon>
    </lineage>
</organism>
<comment type="caution">
    <text evidence="2">The sequence shown here is derived from an EMBL/GenBank/DDBJ whole genome shotgun (WGS) entry which is preliminary data.</text>
</comment>
<reference evidence="2 3" key="1">
    <citation type="submission" date="2020-06" db="EMBL/GenBank/DDBJ databases">
        <title>REHAB project genomes.</title>
        <authorList>
            <person name="Shaw L.P."/>
        </authorList>
    </citation>
    <scope>NUCLEOTIDE SEQUENCE [LARGE SCALE GENOMIC DNA]</scope>
    <source>
        <strain evidence="2 3">RHBSTW-00116</strain>
        <plasmid evidence="2">pRHBSTW-00116_2</plasmid>
    </source>
</reference>
<proteinExistence type="predicted"/>
<dbReference type="PROSITE" id="PS51257">
    <property type="entry name" value="PROKAR_LIPOPROTEIN"/>
    <property type="match status" value="1"/>
</dbReference>
<sequence>MIKRTGMVVVAVLLSGCLPKPQPAHLYQEPSAGENTAKLRVRGFTDSTTVYRVDSCEQAFFLGSLRDPDHPERNPSRASDRGYKKADVPEDNAPLDYMEVTLPAGHYIQLRPAIFTTDHQICSVMTPWFKPEKGVLYEVRSQLTPDGRQCYVRTWKVDQQNGAVTPVTGPQSIRDVMTCAKHPVWQ</sequence>
<geneLocation type="plasmid" evidence="2">
    <name>pRHBSTW-00116_2</name>
</geneLocation>
<evidence type="ECO:0000256" key="1">
    <source>
        <dbReference type="SAM" id="MobiDB-lite"/>
    </source>
</evidence>
<evidence type="ECO:0000313" key="2">
    <source>
        <dbReference type="EMBL" id="MBA8065616.1"/>
    </source>
</evidence>
<dbReference type="EMBL" id="JABXRI010000002">
    <property type="protein sequence ID" value="MBA8065616.1"/>
    <property type="molecule type" value="Genomic_DNA"/>
</dbReference>
<dbReference type="Proteomes" id="UP000591803">
    <property type="component" value="Unassembled WGS sequence"/>
</dbReference>
<dbReference type="RefSeq" id="WP_042948505.1">
    <property type="nucleotide sequence ID" value="NZ_JADVGA010000050.1"/>
</dbReference>